<feature type="transmembrane region" description="Helical" evidence="1">
    <location>
        <begin position="12"/>
        <end position="32"/>
    </location>
</feature>
<feature type="transmembrane region" description="Helical" evidence="1">
    <location>
        <begin position="109"/>
        <end position="129"/>
    </location>
</feature>
<gene>
    <name evidence="2" type="ORF">ABS768_16900</name>
</gene>
<proteinExistence type="predicted"/>
<keyword evidence="3" id="KW-1185">Reference proteome</keyword>
<evidence type="ECO:0000313" key="3">
    <source>
        <dbReference type="Proteomes" id="UP001629059"/>
    </source>
</evidence>
<dbReference type="EMBL" id="JBELQB010000016">
    <property type="protein sequence ID" value="MFL9839187.1"/>
    <property type="molecule type" value="Genomic_DNA"/>
</dbReference>
<evidence type="ECO:0000313" key="2">
    <source>
        <dbReference type="EMBL" id="MFL9839187.1"/>
    </source>
</evidence>
<reference evidence="2 3" key="1">
    <citation type="submission" date="2024-06" db="EMBL/GenBank/DDBJ databases">
        <authorList>
            <person name="Kaempfer P."/>
            <person name="Viver T."/>
        </authorList>
    </citation>
    <scope>NUCLEOTIDE SEQUENCE [LARGE SCALE GENOMIC DNA]</scope>
    <source>
        <strain evidence="2 3">ST-75</strain>
    </source>
</reference>
<dbReference type="RefSeq" id="WP_408076134.1">
    <property type="nucleotide sequence ID" value="NZ_JBELQB010000016.1"/>
</dbReference>
<protein>
    <recommendedName>
        <fullName evidence="4">DUF2231 domain-containing protein</fullName>
    </recommendedName>
</protein>
<feature type="transmembrane region" description="Helical" evidence="1">
    <location>
        <begin position="84"/>
        <end position="102"/>
    </location>
</feature>
<name>A0ABW8YH17_9FLAO</name>
<dbReference type="Proteomes" id="UP001629059">
    <property type="component" value="Unassembled WGS sequence"/>
</dbReference>
<keyword evidence="1" id="KW-1133">Transmembrane helix</keyword>
<evidence type="ECO:0000256" key="1">
    <source>
        <dbReference type="SAM" id="Phobius"/>
    </source>
</evidence>
<evidence type="ECO:0008006" key="4">
    <source>
        <dbReference type="Google" id="ProtNLM"/>
    </source>
</evidence>
<feature type="transmembrane region" description="Helical" evidence="1">
    <location>
        <begin position="39"/>
        <end position="56"/>
    </location>
</feature>
<accession>A0ABW8YH17</accession>
<keyword evidence="1" id="KW-0812">Transmembrane</keyword>
<organism evidence="2 3">
    <name type="scientific">Flavobacterium rhizophilum</name>
    <dbReference type="NCBI Taxonomy" id="3163296"/>
    <lineage>
        <taxon>Bacteria</taxon>
        <taxon>Pseudomonadati</taxon>
        <taxon>Bacteroidota</taxon>
        <taxon>Flavobacteriia</taxon>
        <taxon>Flavobacteriales</taxon>
        <taxon>Flavobacteriaceae</taxon>
        <taxon>Flavobacterium</taxon>
    </lineage>
</organism>
<comment type="caution">
    <text evidence="2">The sequence shown here is derived from an EMBL/GenBank/DDBJ whole genome shotgun (WGS) entry which is preliminary data.</text>
</comment>
<sequence>MNDAQFHLVVNHLPIITPTIGFVIMLGGFISGSEAVKRTAYFIFVLTALFAIPAMATGEGAEEIVEHLGADHHLIHEHEEKAETLAMLCYILGGLSLAGLWASFKNKSFGKGIAIVALLFSGVVGYFGYETGHTGGEISHPEIRADFKAEEHEDHDHH</sequence>
<keyword evidence="1" id="KW-0472">Membrane</keyword>